<dbReference type="EMBL" id="CAJHJT010000034">
    <property type="protein sequence ID" value="CAD7003564.1"/>
    <property type="molecule type" value="Genomic_DNA"/>
</dbReference>
<gene>
    <name evidence="1" type="ORF">CCAP1982_LOCUS12013</name>
</gene>
<protein>
    <submittedName>
        <fullName evidence="1">(Mediterranean fruit fly) hypothetical protein</fullName>
    </submittedName>
</protein>
<proteinExistence type="predicted"/>
<organism evidence="1 2">
    <name type="scientific">Ceratitis capitata</name>
    <name type="common">Mediterranean fruit fly</name>
    <name type="synonym">Tephritis capitata</name>
    <dbReference type="NCBI Taxonomy" id="7213"/>
    <lineage>
        <taxon>Eukaryota</taxon>
        <taxon>Metazoa</taxon>
        <taxon>Ecdysozoa</taxon>
        <taxon>Arthropoda</taxon>
        <taxon>Hexapoda</taxon>
        <taxon>Insecta</taxon>
        <taxon>Pterygota</taxon>
        <taxon>Neoptera</taxon>
        <taxon>Endopterygota</taxon>
        <taxon>Diptera</taxon>
        <taxon>Brachycera</taxon>
        <taxon>Muscomorpha</taxon>
        <taxon>Tephritoidea</taxon>
        <taxon>Tephritidae</taxon>
        <taxon>Ceratitis</taxon>
        <taxon>Ceratitis</taxon>
    </lineage>
</organism>
<reference evidence="1" key="1">
    <citation type="submission" date="2020-11" db="EMBL/GenBank/DDBJ databases">
        <authorList>
            <person name="Whitehead M."/>
        </authorList>
    </citation>
    <scope>NUCLEOTIDE SEQUENCE</scope>
    <source>
        <strain evidence="1">EGII</strain>
    </source>
</reference>
<sequence>MYMKSQIQQMMLILDATICSLIYPSIDKESNVSTLSSTFESDKINGYFGSENAQVQCLFGIMTLKSLRWSSNLE</sequence>
<keyword evidence="2" id="KW-1185">Reference proteome</keyword>
<dbReference type="AlphaFoldDB" id="A0A811UXZ3"/>
<dbReference type="Proteomes" id="UP000606786">
    <property type="component" value="Unassembled WGS sequence"/>
</dbReference>
<evidence type="ECO:0000313" key="2">
    <source>
        <dbReference type="Proteomes" id="UP000606786"/>
    </source>
</evidence>
<accession>A0A811UXZ3</accession>
<comment type="caution">
    <text evidence="1">The sequence shown here is derived from an EMBL/GenBank/DDBJ whole genome shotgun (WGS) entry which is preliminary data.</text>
</comment>
<name>A0A811UXZ3_CERCA</name>
<evidence type="ECO:0000313" key="1">
    <source>
        <dbReference type="EMBL" id="CAD7003564.1"/>
    </source>
</evidence>
<feature type="non-terminal residue" evidence="1">
    <location>
        <position position="1"/>
    </location>
</feature>